<sequence>MLQLRYRKTCSFPANDRSQLRSRIVHFGFGAFHRAHQALLTDRVLNASGGDWGICEISLFSGDRLMSQLRQQDHLFTVLEKGAQGNKAIVVGAVHECLKR</sequence>
<organism evidence="3 4">
    <name type="scientific">Raoultella terrigena</name>
    <name type="common">Klebsiella terrigena</name>
    <dbReference type="NCBI Taxonomy" id="577"/>
    <lineage>
        <taxon>Bacteria</taxon>
        <taxon>Pseudomonadati</taxon>
        <taxon>Pseudomonadota</taxon>
        <taxon>Gammaproteobacteria</taxon>
        <taxon>Enterobacterales</taxon>
        <taxon>Enterobacteriaceae</taxon>
        <taxon>Klebsiella/Raoultella group</taxon>
        <taxon>Raoultella</taxon>
    </lineage>
</organism>
<dbReference type="SUPFAM" id="SSF51735">
    <property type="entry name" value="NAD(P)-binding Rossmann-fold domains"/>
    <property type="match status" value="1"/>
</dbReference>
<dbReference type="EMBL" id="CABDVU010000001">
    <property type="protein sequence ID" value="VTN10439.1"/>
    <property type="molecule type" value="Genomic_DNA"/>
</dbReference>
<dbReference type="Gene3D" id="3.40.50.720">
    <property type="entry name" value="NAD(P)-binding Rossmann-like Domain"/>
    <property type="match status" value="1"/>
</dbReference>
<protein>
    <submittedName>
        <fullName evidence="3">Mannitol 2-dehydrogenase</fullName>
        <ecNumber evidence="3">1.1.1.67</ecNumber>
    </submittedName>
</protein>
<accession>A0A4U9CX18</accession>
<dbReference type="InterPro" id="IPR050988">
    <property type="entry name" value="Mannitol_DH/Oxidoreductase"/>
</dbReference>
<dbReference type="InterPro" id="IPR013131">
    <property type="entry name" value="Mannitol_DH_N"/>
</dbReference>
<dbReference type="Proteomes" id="UP000339249">
    <property type="component" value="Unassembled WGS sequence"/>
</dbReference>
<proteinExistence type="predicted"/>
<feature type="domain" description="Mannitol dehydrogenase N-terminal" evidence="2">
    <location>
        <begin position="23"/>
        <end position="97"/>
    </location>
</feature>
<evidence type="ECO:0000313" key="4">
    <source>
        <dbReference type="Proteomes" id="UP000339249"/>
    </source>
</evidence>
<dbReference type="PANTHER" id="PTHR43362:SF1">
    <property type="entry name" value="MANNITOL DEHYDROGENASE 2-RELATED"/>
    <property type="match status" value="1"/>
</dbReference>
<reference evidence="3 4" key="1">
    <citation type="submission" date="2019-04" db="EMBL/GenBank/DDBJ databases">
        <authorList>
            <consortium name="Pathogen Informatics"/>
        </authorList>
    </citation>
    <scope>NUCLEOTIDE SEQUENCE [LARGE SCALE GENOMIC DNA]</scope>
    <source>
        <strain evidence="3 4">NCTC9185</strain>
    </source>
</reference>
<evidence type="ECO:0000256" key="1">
    <source>
        <dbReference type="ARBA" id="ARBA00023002"/>
    </source>
</evidence>
<dbReference type="InterPro" id="IPR036291">
    <property type="entry name" value="NAD(P)-bd_dom_sf"/>
</dbReference>
<dbReference type="PANTHER" id="PTHR43362">
    <property type="entry name" value="MANNITOL DEHYDROGENASE DSF1-RELATED"/>
    <property type="match status" value="1"/>
</dbReference>
<dbReference type="Pfam" id="PF01232">
    <property type="entry name" value="Mannitol_dh"/>
    <property type="match status" value="1"/>
</dbReference>
<dbReference type="GO" id="GO:0050086">
    <property type="term" value="F:mannitol 2-dehydrogenase activity"/>
    <property type="evidence" value="ECO:0007669"/>
    <property type="project" value="UniProtKB-EC"/>
</dbReference>
<dbReference type="EC" id="1.1.1.67" evidence="3"/>
<name>A0A4U9CX18_RAOTE</name>
<evidence type="ECO:0000313" key="3">
    <source>
        <dbReference type="EMBL" id="VTN10439.1"/>
    </source>
</evidence>
<dbReference type="AlphaFoldDB" id="A0A4U9CX18"/>
<evidence type="ECO:0000259" key="2">
    <source>
        <dbReference type="Pfam" id="PF01232"/>
    </source>
</evidence>
<keyword evidence="1 3" id="KW-0560">Oxidoreductase</keyword>
<gene>
    <name evidence="3" type="primary">mtlK_2</name>
    <name evidence="3" type="ORF">NCTC9185_02360</name>
</gene>